<proteinExistence type="predicted"/>
<dbReference type="Proteomes" id="UP001500956">
    <property type="component" value="Unassembled WGS sequence"/>
</dbReference>
<dbReference type="Pfam" id="PF00903">
    <property type="entry name" value="Glyoxalase"/>
    <property type="match status" value="1"/>
</dbReference>
<dbReference type="Gene3D" id="3.10.180.10">
    <property type="entry name" value="2,3-Dihydroxybiphenyl 1,2-Dioxygenase, domain 1"/>
    <property type="match status" value="1"/>
</dbReference>
<sequence>MDPRVSLITLVVADLSAARRFYVDGLGWEPLFDVPDQVLMFRTGERLVLSWWDERAAAREIGPVTRGGTPPLTLAHNVGSPGAVDAVLDAAHRAGADVRPATERDWGGYSGYFTDPNGFWWEVAHAPGELSEFLVPPGGGA</sequence>
<reference evidence="3" key="1">
    <citation type="journal article" date="2019" name="Int. J. Syst. Evol. Microbiol.">
        <title>The Global Catalogue of Microorganisms (GCM) 10K type strain sequencing project: providing services to taxonomists for standard genome sequencing and annotation.</title>
        <authorList>
            <consortium name="The Broad Institute Genomics Platform"/>
            <consortium name="The Broad Institute Genome Sequencing Center for Infectious Disease"/>
            <person name="Wu L."/>
            <person name="Ma J."/>
        </authorList>
    </citation>
    <scope>NUCLEOTIDE SEQUENCE [LARGE SCALE GENOMIC DNA]</scope>
    <source>
        <strain evidence="3">JCM 18063</strain>
    </source>
</reference>
<dbReference type="PROSITE" id="PS51819">
    <property type="entry name" value="VOC"/>
    <property type="match status" value="1"/>
</dbReference>
<dbReference type="EMBL" id="BAABID010000017">
    <property type="protein sequence ID" value="GAA4734931.1"/>
    <property type="molecule type" value="Genomic_DNA"/>
</dbReference>
<dbReference type="InterPro" id="IPR029068">
    <property type="entry name" value="Glyas_Bleomycin-R_OHBP_Dase"/>
</dbReference>
<gene>
    <name evidence="2" type="ORF">GCM10023216_29560</name>
</gene>
<accession>A0ABP8YPB9</accession>
<dbReference type="PANTHER" id="PTHR36503:SF1">
    <property type="entry name" value="BLR2520 PROTEIN"/>
    <property type="match status" value="1"/>
</dbReference>
<dbReference type="InterPro" id="IPR037523">
    <property type="entry name" value="VOC_core"/>
</dbReference>
<dbReference type="PANTHER" id="PTHR36503">
    <property type="entry name" value="BLR2520 PROTEIN"/>
    <property type="match status" value="1"/>
</dbReference>
<dbReference type="InterPro" id="IPR004360">
    <property type="entry name" value="Glyas_Fos-R_dOase_dom"/>
</dbReference>
<name>A0ABP8YPB9_9MICO</name>
<evidence type="ECO:0000259" key="1">
    <source>
        <dbReference type="PROSITE" id="PS51819"/>
    </source>
</evidence>
<comment type="caution">
    <text evidence="2">The sequence shown here is derived from an EMBL/GenBank/DDBJ whole genome shotgun (WGS) entry which is preliminary data.</text>
</comment>
<feature type="domain" description="VOC" evidence="1">
    <location>
        <begin position="4"/>
        <end position="126"/>
    </location>
</feature>
<dbReference type="RefSeq" id="WP_172153108.1">
    <property type="nucleotide sequence ID" value="NZ_BAABID010000017.1"/>
</dbReference>
<organism evidence="2 3">
    <name type="scientific">Isoptericola chiayiensis</name>
    <dbReference type="NCBI Taxonomy" id="579446"/>
    <lineage>
        <taxon>Bacteria</taxon>
        <taxon>Bacillati</taxon>
        <taxon>Actinomycetota</taxon>
        <taxon>Actinomycetes</taxon>
        <taxon>Micrococcales</taxon>
        <taxon>Promicromonosporaceae</taxon>
        <taxon>Isoptericola</taxon>
    </lineage>
</organism>
<keyword evidence="3" id="KW-1185">Reference proteome</keyword>
<evidence type="ECO:0000313" key="3">
    <source>
        <dbReference type="Proteomes" id="UP001500956"/>
    </source>
</evidence>
<protein>
    <submittedName>
        <fullName evidence="2">VOC family protein</fullName>
    </submittedName>
</protein>
<evidence type="ECO:0000313" key="2">
    <source>
        <dbReference type="EMBL" id="GAA4734931.1"/>
    </source>
</evidence>
<dbReference type="SUPFAM" id="SSF54593">
    <property type="entry name" value="Glyoxalase/Bleomycin resistance protein/Dihydroxybiphenyl dioxygenase"/>
    <property type="match status" value="1"/>
</dbReference>